<dbReference type="Proteomes" id="UP000429607">
    <property type="component" value="Unassembled WGS sequence"/>
</dbReference>
<organism evidence="1 2">
    <name type="scientific">Phytophthora rubi</name>
    <dbReference type="NCBI Taxonomy" id="129364"/>
    <lineage>
        <taxon>Eukaryota</taxon>
        <taxon>Sar</taxon>
        <taxon>Stramenopiles</taxon>
        <taxon>Oomycota</taxon>
        <taxon>Peronosporomycetes</taxon>
        <taxon>Peronosporales</taxon>
        <taxon>Peronosporaceae</taxon>
        <taxon>Phytophthora</taxon>
    </lineage>
</organism>
<gene>
    <name evidence="1" type="ORF">PR001_g6442</name>
</gene>
<sequence>MMRNVGAHCHTACTNSSPLPTVLESIVTDLGSSDRITERTASRPAMTWAAGFWNGCADASHEAQIARHELVLGVRELLAQRGLVGRLLLRERDDDRQAVGVMGPGLASDLFKEKGCSLVWTTPAGVAHKD</sequence>
<name>A0A6A3NES4_9STRA</name>
<evidence type="ECO:0000313" key="2">
    <source>
        <dbReference type="Proteomes" id="UP000429607"/>
    </source>
</evidence>
<protein>
    <submittedName>
        <fullName evidence="1">Uncharacterized protein</fullName>
    </submittedName>
</protein>
<dbReference type="EMBL" id="QXFV01000302">
    <property type="protein sequence ID" value="KAE9041849.1"/>
    <property type="molecule type" value="Genomic_DNA"/>
</dbReference>
<reference evidence="1 2" key="1">
    <citation type="submission" date="2018-09" db="EMBL/GenBank/DDBJ databases">
        <title>Genomic investigation of the strawberry pathogen Phytophthora fragariae indicates pathogenicity is determined by transcriptional variation in three key races.</title>
        <authorList>
            <person name="Adams T.M."/>
            <person name="Armitage A.D."/>
            <person name="Sobczyk M.K."/>
            <person name="Bates H.J."/>
            <person name="Dunwell J.M."/>
            <person name="Nellist C.F."/>
            <person name="Harrison R.J."/>
        </authorList>
    </citation>
    <scope>NUCLEOTIDE SEQUENCE [LARGE SCALE GENOMIC DNA]</scope>
    <source>
        <strain evidence="1 2">SCRP249</strain>
    </source>
</reference>
<comment type="caution">
    <text evidence="1">The sequence shown here is derived from an EMBL/GenBank/DDBJ whole genome shotgun (WGS) entry which is preliminary data.</text>
</comment>
<evidence type="ECO:0000313" key="1">
    <source>
        <dbReference type="EMBL" id="KAE9041849.1"/>
    </source>
</evidence>
<dbReference type="AlphaFoldDB" id="A0A6A3NES4"/>
<accession>A0A6A3NES4</accession>
<proteinExistence type="predicted"/>